<accession>A0A9P4SH43</accession>
<evidence type="ECO:0000313" key="6">
    <source>
        <dbReference type="EMBL" id="KAF2841488.1"/>
    </source>
</evidence>
<organism evidence="6 7">
    <name type="scientific">Patellaria atrata CBS 101060</name>
    <dbReference type="NCBI Taxonomy" id="1346257"/>
    <lineage>
        <taxon>Eukaryota</taxon>
        <taxon>Fungi</taxon>
        <taxon>Dikarya</taxon>
        <taxon>Ascomycota</taxon>
        <taxon>Pezizomycotina</taxon>
        <taxon>Dothideomycetes</taxon>
        <taxon>Dothideomycetes incertae sedis</taxon>
        <taxon>Patellariales</taxon>
        <taxon>Patellariaceae</taxon>
        <taxon>Patellaria</taxon>
    </lineage>
</organism>
<dbReference type="GO" id="GO:0005737">
    <property type="term" value="C:cytoplasm"/>
    <property type="evidence" value="ECO:0007669"/>
    <property type="project" value="TreeGrafter"/>
</dbReference>
<reference evidence="6" key="1">
    <citation type="journal article" date="2020" name="Stud. Mycol.">
        <title>101 Dothideomycetes genomes: a test case for predicting lifestyles and emergence of pathogens.</title>
        <authorList>
            <person name="Haridas S."/>
            <person name="Albert R."/>
            <person name="Binder M."/>
            <person name="Bloem J."/>
            <person name="Labutti K."/>
            <person name="Salamov A."/>
            <person name="Andreopoulos B."/>
            <person name="Baker S."/>
            <person name="Barry K."/>
            <person name="Bills G."/>
            <person name="Bluhm B."/>
            <person name="Cannon C."/>
            <person name="Castanera R."/>
            <person name="Culley D."/>
            <person name="Daum C."/>
            <person name="Ezra D."/>
            <person name="Gonzalez J."/>
            <person name="Henrissat B."/>
            <person name="Kuo A."/>
            <person name="Liang C."/>
            <person name="Lipzen A."/>
            <person name="Lutzoni F."/>
            <person name="Magnuson J."/>
            <person name="Mondo S."/>
            <person name="Nolan M."/>
            <person name="Ohm R."/>
            <person name="Pangilinan J."/>
            <person name="Park H.-J."/>
            <person name="Ramirez L."/>
            <person name="Alfaro M."/>
            <person name="Sun H."/>
            <person name="Tritt A."/>
            <person name="Yoshinaga Y."/>
            <person name="Zwiers L.-H."/>
            <person name="Turgeon B."/>
            <person name="Goodwin S."/>
            <person name="Spatafora J."/>
            <person name="Crous P."/>
            <person name="Grigoriev I."/>
        </authorList>
    </citation>
    <scope>NUCLEOTIDE SEQUENCE</scope>
    <source>
        <strain evidence="6">CBS 101060</strain>
    </source>
</reference>
<feature type="domain" description="Importin N-terminal" evidence="5">
    <location>
        <begin position="34"/>
        <end position="119"/>
    </location>
</feature>
<keyword evidence="3" id="KW-0813">Transport</keyword>
<dbReference type="InterPro" id="IPR051345">
    <property type="entry name" value="Importin_beta-like_NTR"/>
</dbReference>
<dbReference type="PROSITE" id="PS50166">
    <property type="entry name" value="IMPORTIN_B_NT"/>
    <property type="match status" value="1"/>
</dbReference>
<dbReference type="Proteomes" id="UP000799429">
    <property type="component" value="Unassembled WGS sequence"/>
</dbReference>
<dbReference type="SUPFAM" id="SSF48371">
    <property type="entry name" value="ARM repeat"/>
    <property type="match status" value="1"/>
</dbReference>
<dbReference type="GO" id="GO:0006606">
    <property type="term" value="P:protein import into nucleus"/>
    <property type="evidence" value="ECO:0007669"/>
    <property type="project" value="TreeGrafter"/>
</dbReference>
<protein>
    <submittedName>
        <fullName evidence="6">ARM repeat-containing protein</fullName>
    </submittedName>
</protein>
<dbReference type="Gene3D" id="1.25.10.10">
    <property type="entry name" value="Leucine-rich Repeat Variant"/>
    <property type="match status" value="1"/>
</dbReference>
<sequence length="1014" mass="114265">MESGSISAPTSIVELEALVQRFYQPASPKVISQIEQQLQTLQRSPDGWQMADALLSSTDEKSKFFGALTFTVKLNQDWSSLDIDQTHLLLSRLVSWTVRLIAANEKPLVTKKLCTTLVTYFSRPTVSWSHSIRHLICCFYKREFIPEDTLDHFPRTVDMVTTLTPYQITATLWYASSLVEEAAKTDPNSQHLRAFHERIEKDLQDAVILMQYSLRQHSETYATDAFKCFVSWVFYGQRAWTHSSENINLLRSLINPSLELIVISDDTDVIEGMIEMINGYESLFKQEHSSALSNLLRGDWARQYLGDIESDAEASGSAARLLCAYGVLEIHSLIQYPQNQERLEIMVMLHQLLRRPGYTDAIDNCEVAIQFWDTFVSTTNELLVEETAPSWLPSVQAHTMQAVEEYVQKIRYPTREEARHLDSDEMDRFSSLRVEVSDWMQEAFTLLGLSLVERLSTSALVCLERNDWEGVEAYVYGLSALSGSIGEGESEDSLLTRVFGSSLFSELTSPQNRAVPSTIRRTIVNTIGNYADYFRRHFEVVSGALNFLFASLAAHAPSSQGSSTPQGSMANSAAKSILSLCYSCRTQLTSQLDAFIQQYEMFLQWPAADMTTKEKVIGAIAAIIQALDSDEEKVVRLQTVFVFIERDFQTALQRLETASKPSNEYNQEEEYEAGKQSALTVLKCLTAIGKAFQATEDAVVDLEYDESAPSFWAQGQGLEVQRRMLHWIEVLYSAAVADGDIIEEVCHIFRCGFTETTPGPFVFPAPLIVNFLIRHDMKSPRAVQILSTVSSFLSSHSSNPDRVNNEVLHLAQYIITLMEHNQRDAKVKRSPFDFNDPEVMKGCYDAIHRFVRYYHKAFFQFPQAALDHVFNTAVWCLICSDILPKRAASSFFAEWIKLIPQYPDPEKAVAQSMVAKGGPVLCGALISSVGGNAARSELDLMAEPLRKLVTYGPEVQQWLKDALNSGVFPSKIANEEDRKRFLQQIIAARGSTATNKIVKEFWMRCRGTGVAYGS</sequence>
<comment type="subcellular location">
    <subcellularLocation>
        <location evidence="1">Nucleus</location>
    </subcellularLocation>
</comment>
<comment type="similarity">
    <text evidence="2">Belongs to the importin beta family.</text>
</comment>
<dbReference type="GO" id="GO:0005634">
    <property type="term" value="C:nucleus"/>
    <property type="evidence" value="ECO:0007669"/>
    <property type="project" value="UniProtKB-SubCell"/>
</dbReference>
<keyword evidence="4" id="KW-0539">Nucleus</keyword>
<dbReference type="EMBL" id="MU006091">
    <property type="protein sequence ID" value="KAF2841488.1"/>
    <property type="molecule type" value="Genomic_DNA"/>
</dbReference>
<dbReference type="PANTHER" id="PTHR12363">
    <property type="entry name" value="TRANSPORTIN 3 AND IMPORTIN 13"/>
    <property type="match status" value="1"/>
</dbReference>
<dbReference type="GO" id="GO:0031267">
    <property type="term" value="F:small GTPase binding"/>
    <property type="evidence" value="ECO:0007669"/>
    <property type="project" value="InterPro"/>
</dbReference>
<dbReference type="InterPro" id="IPR011989">
    <property type="entry name" value="ARM-like"/>
</dbReference>
<dbReference type="InterPro" id="IPR016024">
    <property type="entry name" value="ARM-type_fold"/>
</dbReference>
<dbReference type="PANTHER" id="PTHR12363:SF33">
    <property type="entry name" value="IMPORTIN-13"/>
    <property type="match status" value="1"/>
</dbReference>
<comment type="caution">
    <text evidence="6">The sequence shown here is derived from an EMBL/GenBank/DDBJ whole genome shotgun (WGS) entry which is preliminary data.</text>
</comment>
<name>A0A9P4SH43_9PEZI</name>
<evidence type="ECO:0000256" key="2">
    <source>
        <dbReference type="ARBA" id="ARBA00007991"/>
    </source>
</evidence>
<dbReference type="InterPro" id="IPR001494">
    <property type="entry name" value="Importin-beta_N"/>
</dbReference>
<dbReference type="OrthoDB" id="2016913at2759"/>
<evidence type="ECO:0000259" key="5">
    <source>
        <dbReference type="PROSITE" id="PS50166"/>
    </source>
</evidence>
<keyword evidence="7" id="KW-1185">Reference proteome</keyword>
<proteinExistence type="inferred from homology"/>
<evidence type="ECO:0000256" key="4">
    <source>
        <dbReference type="ARBA" id="ARBA00023242"/>
    </source>
</evidence>
<dbReference type="AlphaFoldDB" id="A0A9P4SH43"/>
<gene>
    <name evidence="6" type="ORF">M501DRAFT_1000716</name>
</gene>
<evidence type="ECO:0000256" key="3">
    <source>
        <dbReference type="ARBA" id="ARBA00022448"/>
    </source>
</evidence>
<evidence type="ECO:0000256" key="1">
    <source>
        <dbReference type="ARBA" id="ARBA00004123"/>
    </source>
</evidence>
<evidence type="ECO:0000313" key="7">
    <source>
        <dbReference type="Proteomes" id="UP000799429"/>
    </source>
</evidence>
<dbReference type="Pfam" id="PF03810">
    <property type="entry name" value="IBN_N"/>
    <property type="match status" value="1"/>
</dbReference>